<dbReference type="Proteomes" id="UP001235939">
    <property type="component" value="Chromosome 17"/>
</dbReference>
<evidence type="ECO:0000313" key="6">
    <source>
        <dbReference type="Proteomes" id="UP001235939"/>
    </source>
</evidence>
<feature type="region of interest" description="Disordered" evidence="3">
    <location>
        <begin position="1078"/>
        <end position="1101"/>
    </location>
</feature>
<feature type="region of interest" description="Disordered" evidence="3">
    <location>
        <begin position="588"/>
        <end position="675"/>
    </location>
</feature>
<organism evidence="5 6">
    <name type="scientific">Cordylochernes scorpioides</name>
    <dbReference type="NCBI Taxonomy" id="51811"/>
    <lineage>
        <taxon>Eukaryota</taxon>
        <taxon>Metazoa</taxon>
        <taxon>Ecdysozoa</taxon>
        <taxon>Arthropoda</taxon>
        <taxon>Chelicerata</taxon>
        <taxon>Arachnida</taxon>
        <taxon>Pseudoscorpiones</taxon>
        <taxon>Cheliferoidea</taxon>
        <taxon>Chernetidae</taxon>
        <taxon>Cordylochernes</taxon>
    </lineage>
</organism>
<dbReference type="Gene3D" id="3.60.10.10">
    <property type="entry name" value="Endonuclease/exonuclease/phosphatase"/>
    <property type="match status" value="1"/>
</dbReference>
<feature type="non-terminal residue" evidence="5">
    <location>
        <position position="1"/>
    </location>
</feature>
<comment type="similarity">
    <text evidence="1">Belongs to the CACTIN family.</text>
</comment>
<feature type="compositionally biased region" description="Acidic residues" evidence="3">
    <location>
        <begin position="647"/>
        <end position="663"/>
    </location>
</feature>
<dbReference type="InterPro" id="IPR012337">
    <property type="entry name" value="RNaseH-like_sf"/>
</dbReference>
<feature type="compositionally biased region" description="Pro residues" evidence="3">
    <location>
        <begin position="1411"/>
        <end position="1440"/>
    </location>
</feature>
<dbReference type="Pfam" id="PF10312">
    <property type="entry name" value="Cactin_mid"/>
    <property type="match status" value="3"/>
</dbReference>
<evidence type="ECO:0000256" key="2">
    <source>
        <dbReference type="ARBA" id="ARBA00034534"/>
    </source>
</evidence>
<accession>A0ABY6LEQ1</accession>
<sequence length="2074" mass="238836">MTRSFKVLQANLRKSPSAVLELSSIAAEQRIDAILLQELPKNFKWPDSNFVTFIPNDNYTPAGLVIRADLNPIPLSSNDPNIVTALIRLGSQAVVIASAYWHNSASENTFLPTLEHTLNRTPFPCILGMDANAHSPTWGSGAVRDTRGASLEASASLMGLHFLGGPTPYTWSNGALRSSIDVTLASSSLAINATRVCLQDMAFSDHLPILTNFSNILPSEPTSSWVESSCLEAAFAAFLGNTLHHVASRLQTALTPGDIDEAVILLTTCLQEACDASMKKKSKSPRSSKPWWNKEVSKLRNIVVALRRCSQNTFFPTRSFFKGLYRACHNKLKAAIRRAKRLSWISLCQEVSSAAWSSIHRYISKGWRGSLGPPLLKHKDGTPLTSEETCREVLQNYFPTDWTVPRPTVDWLPTFNQEPAFTAAEIFRAIRRCGWRKSPGPDRLGVSTIREQYGLSYISAEEGDLTVEMNEPYIYLNGLSISDLEDLQEDIRVYKELENGRNQDYWKDLEIIAEDELHKLRKKDDQALHAHIEAKIRAEDEGVEIGYWETLLSRLRAFMARARLRQRHQDNLHRKLLQLKKEQGVETGPLFPCAKTIDPKPSTSTQPPQAVKEDLPPPAPSKEPTPPAQPQPQDPPSPQPGPSTAPPDEEEMETSVTQEEAEYETGGYSPRLIPLSSLEPGTLLTDSEEDWKHLLFQRSQLLGTGKVENELTKEEQAFEREARKGMVDDEASFSVESPLDKTYLWSDKYRPRKPRYFNRVHTGFEWNKYNQTHYDLDNPPPKIVQGYKFNIFYPDLIDKSITPQFFLEPCADNKDFAILSDDVHSDKEEHVIIRNYKPEYKNKNNIFIEIKDVENIISKLNIKKAPGPDFISNNMIKHAEWPGHLPLSHLLIEAPTGRNTNITPATDPQLQLLHPHLPQTPSTITRDTERKIKNIGTEDPQLQLLHPHLPQTPSTITRDTERKIKNIGTEDPQLQLLHPHLPQTPSTITRDTERKIKNIGTEDPQLQLLHPHLPQTPSTVTGDTERGIKKHRNRSRSPRETSQARLKRIRLEQLKEKMELKRQKDLMKQMETPGQKRLRRLAKKEAKERKKKKDMGRDEEYMGYTNTDNPFGEANLLKPFAWSKKMEKEGLVSLTEEAIEKRNKKILEANKRELEKVKRRRLERERERESRDEELTRIQREKEAAQFKEWEKQEDIFHLQQAILRSKIRIVDGRAKAIDLLARYISAEEGDLTVEMNEPYIYLNGLSISDLEDLQEDIRVYKELENGRNQDYWKYLEIIAEDELHKLRKKNDQVGRRDAINPAVARDVVGIFRGRGPEELEALHAHIEAKIRAEDEGVDIGYWETLLSRLRAFMARARLRQRHQDNLHRKLLQLKKEQGVETGPLFPCAKTIDPKPSTSTQPPQAVKEDLPPPAPSKEPTPPAQPQPQDPPSPQPGPSTAPPDEEEMETSVTQEEAEYETGGYSPRLIPLSSLEPGTLLTDSEEDWKRLLFQRSQLLGTGKVENELTKEEQAFEREARKGMVDDEASFSVESPLDKTYLWSDKYRPRKPRYFNRVHTGFEWNKYNQTHYDLDNPPPKIVQGYKFNIFYPDLIDKSITPQFFLEPCADNKDFAILRFHAGPPCEDIAFKIVNREWEYSYKRDYRCQFYNNIFQLWFHFKIYRYRLSHSALKIQEYDFEIIYKSGKKHLDADGLSRGPLPETDFDDNYDSLFFNPVIEDSDEYIENIKRCLGDTEGKRSIVENFKEENGCLYKRNPRPEGRAWLLVVPRVRRKDILKEHHNHMICGHLGVTRTMHRLKDKYFWPSMLKDVVEYVRTCHLCQSRKGSNQLSAGLLHPIPAANYPFERVGIDFLGPLPSTKNRKKWMIVLTDYYTKYAETKAVIDATAREVAKFLTENVILKHGAPRYLISDRGSQFTSNLVKEITKICQIQHCLTTSYHPQTNGLTERLNRTLINMISMYVNVDQRNWDEILPFITHAYNTTIQETTKYSPFFLLYGREPVSILDDTNIFIEPDSEDYDEYVSKLMERIVRTRDIVKVNTEKSQAKMINYYNQKHRQTGYEPGDLVALWTPIRKPGK</sequence>
<dbReference type="InterPro" id="IPR018816">
    <property type="entry name" value="Cactin_central"/>
</dbReference>
<dbReference type="Pfam" id="PF17921">
    <property type="entry name" value="Integrase_H2C2"/>
    <property type="match status" value="1"/>
</dbReference>
<protein>
    <recommendedName>
        <fullName evidence="2">Splicing factor Cactin</fullName>
    </recommendedName>
</protein>
<feature type="domain" description="Integrase catalytic" evidence="4">
    <location>
        <begin position="1837"/>
        <end position="1996"/>
    </location>
</feature>
<dbReference type="InterPro" id="IPR001584">
    <property type="entry name" value="Integrase_cat-core"/>
</dbReference>
<dbReference type="PROSITE" id="PS50994">
    <property type="entry name" value="INTEGRASE"/>
    <property type="match status" value="1"/>
</dbReference>
<evidence type="ECO:0000313" key="5">
    <source>
        <dbReference type="EMBL" id="UYV79523.1"/>
    </source>
</evidence>
<dbReference type="InterPro" id="IPR005135">
    <property type="entry name" value="Endo/exonuclease/phosphatase"/>
</dbReference>
<dbReference type="SUPFAM" id="SSF56219">
    <property type="entry name" value="DNase I-like"/>
    <property type="match status" value="1"/>
</dbReference>
<feature type="region of interest" description="Disordered" evidence="3">
    <location>
        <begin position="1009"/>
        <end position="1045"/>
    </location>
</feature>
<dbReference type="SUPFAM" id="SSF53098">
    <property type="entry name" value="Ribonuclease H-like"/>
    <property type="match status" value="1"/>
</dbReference>
<dbReference type="EMBL" id="CP092879">
    <property type="protein sequence ID" value="UYV79523.1"/>
    <property type="molecule type" value="Genomic_DNA"/>
</dbReference>
<evidence type="ECO:0000256" key="3">
    <source>
        <dbReference type="SAM" id="MobiDB-lite"/>
    </source>
</evidence>
<evidence type="ECO:0000259" key="4">
    <source>
        <dbReference type="PROSITE" id="PS50994"/>
    </source>
</evidence>
<reference evidence="5 6" key="1">
    <citation type="submission" date="2022-01" db="EMBL/GenBank/DDBJ databases">
        <title>A chromosomal length assembly of Cordylochernes scorpioides.</title>
        <authorList>
            <person name="Zeh D."/>
            <person name="Zeh J."/>
        </authorList>
    </citation>
    <scope>NUCLEOTIDE SEQUENCE [LARGE SCALE GENOMIC DNA]</scope>
    <source>
        <strain evidence="5">IN4F17</strain>
        <tissue evidence="5">Whole Body</tissue>
    </source>
</reference>
<dbReference type="Pfam" id="PF14529">
    <property type="entry name" value="Exo_endo_phos_2"/>
    <property type="match status" value="1"/>
</dbReference>
<keyword evidence="6" id="KW-1185">Reference proteome</keyword>
<dbReference type="InterPro" id="IPR036691">
    <property type="entry name" value="Endo/exonu/phosph_ase_sf"/>
</dbReference>
<feature type="region of interest" description="Disordered" evidence="3">
    <location>
        <begin position="1383"/>
        <end position="1471"/>
    </location>
</feature>
<dbReference type="PANTHER" id="PTHR21737">
    <property type="entry name" value="POLYGLUTAMINE BINDING PROTEIN 1/MARVEL MEMBRANE-ASSOCIATING DOMAIN CONTAINING 3"/>
    <property type="match status" value="1"/>
</dbReference>
<dbReference type="SMART" id="SM01050">
    <property type="entry name" value="CactinC_cactus"/>
    <property type="match status" value="2"/>
</dbReference>
<dbReference type="InterPro" id="IPR019134">
    <property type="entry name" value="Cactin_C"/>
</dbReference>
<feature type="compositionally biased region" description="Pro residues" evidence="3">
    <location>
        <begin position="616"/>
        <end position="645"/>
    </location>
</feature>
<gene>
    <name evidence="5" type="ORF">LAZ67_17002996</name>
</gene>
<dbReference type="InterPro" id="IPR041588">
    <property type="entry name" value="Integrase_H2C2"/>
</dbReference>
<feature type="compositionally biased region" description="Acidic residues" evidence="3">
    <location>
        <begin position="1442"/>
        <end position="1458"/>
    </location>
</feature>
<dbReference type="Gene3D" id="1.10.340.70">
    <property type="match status" value="1"/>
</dbReference>
<dbReference type="Pfam" id="PF00665">
    <property type="entry name" value="rve"/>
    <property type="match status" value="1"/>
</dbReference>
<evidence type="ECO:0000256" key="1">
    <source>
        <dbReference type="ARBA" id="ARBA00006895"/>
    </source>
</evidence>
<proteinExistence type="inferred from homology"/>
<dbReference type="Gene3D" id="3.30.420.10">
    <property type="entry name" value="Ribonuclease H-like superfamily/Ribonuclease H"/>
    <property type="match status" value="1"/>
</dbReference>
<dbReference type="Pfam" id="PF09732">
    <property type="entry name" value="CactinC_cactus"/>
    <property type="match status" value="2"/>
</dbReference>
<dbReference type="PANTHER" id="PTHR21737:SF4">
    <property type="entry name" value="SPLICING FACTOR CACTIN"/>
    <property type="match status" value="1"/>
</dbReference>
<name>A0ABY6LEQ1_9ARAC</name>
<dbReference type="InterPro" id="IPR036397">
    <property type="entry name" value="RNaseH_sf"/>
</dbReference>